<comment type="caution">
    <text evidence="1">The sequence shown here is derived from an EMBL/GenBank/DDBJ whole genome shotgun (WGS) entry which is preliminary data.</text>
</comment>
<dbReference type="Proteomes" id="UP000186040">
    <property type="component" value="Unassembled WGS sequence"/>
</dbReference>
<dbReference type="STRING" id="1193682.BJP25_21220"/>
<evidence type="ECO:0000313" key="1">
    <source>
        <dbReference type="EMBL" id="OLR92577.1"/>
    </source>
</evidence>
<dbReference type="RefSeq" id="WP_075975720.1">
    <property type="nucleotide sequence ID" value="NZ_MKQR01000016.1"/>
</dbReference>
<organism evidence="1 2">
    <name type="scientific">Actinokineospora bangkokensis</name>
    <dbReference type="NCBI Taxonomy" id="1193682"/>
    <lineage>
        <taxon>Bacteria</taxon>
        <taxon>Bacillati</taxon>
        <taxon>Actinomycetota</taxon>
        <taxon>Actinomycetes</taxon>
        <taxon>Pseudonocardiales</taxon>
        <taxon>Pseudonocardiaceae</taxon>
        <taxon>Actinokineospora</taxon>
    </lineage>
</organism>
<gene>
    <name evidence="1" type="ORF">BJP25_21220</name>
</gene>
<protein>
    <submittedName>
        <fullName evidence="1">Uncharacterized protein</fullName>
    </submittedName>
</protein>
<name>A0A1Q9LKJ0_9PSEU</name>
<reference evidence="1 2" key="1">
    <citation type="submission" date="2016-10" db="EMBL/GenBank/DDBJ databases">
        <title>The Draft Genome Sequence of Actinokineospora bangkokensis 44EHWT reveals the biosynthetic pathway of antifungal compounds Thailandins with unusual extender unit butylmalonyl-CoA.</title>
        <authorList>
            <person name="Greule A."/>
            <person name="Intra B."/>
            <person name="Flemming S."/>
            <person name="Rommel M.G."/>
            <person name="Panbangred W."/>
            <person name="Bechthold A."/>
        </authorList>
    </citation>
    <scope>NUCLEOTIDE SEQUENCE [LARGE SCALE GENOMIC DNA]</scope>
    <source>
        <strain evidence="1 2">44EHW</strain>
    </source>
</reference>
<dbReference type="EMBL" id="MKQR01000016">
    <property type="protein sequence ID" value="OLR92577.1"/>
    <property type="molecule type" value="Genomic_DNA"/>
</dbReference>
<keyword evidence="2" id="KW-1185">Reference proteome</keyword>
<accession>A0A1Q9LKJ0</accession>
<evidence type="ECO:0000313" key="2">
    <source>
        <dbReference type="Proteomes" id="UP000186040"/>
    </source>
</evidence>
<sequence length="290" mass="30862">MSTSHARSSTTTTAWPSAEWEHRPDGLVLWIRGAPAAVPRSLAALLLGDGAPALTDSPVDDLLGVETSLRRLVAILGAELRAASARVATARAATTPPTRPGPNPLAAAITAHADTTRRHQATLRLLTGLRDWVIDLAPSTGVLGEAAEGWARGPRPPAATTVFVDEDAFLAADPRRAEPDQHGGLRVAGIEAWGHGWRRDGDDDDPAALPLEGPDRGGYWSLGYCAPTGDLYAVRRAPHLTRLVWLLGTLLRTRESARSLLDPLTDRMRDPNSLVLAAHTIADATARARS</sequence>
<proteinExistence type="predicted"/>
<dbReference type="AlphaFoldDB" id="A0A1Q9LKJ0"/>